<evidence type="ECO:0000256" key="1">
    <source>
        <dbReference type="ARBA" id="ARBA00004651"/>
    </source>
</evidence>
<keyword evidence="10" id="KW-1185">Reference proteome</keyword>
<evidence type="ECO:0000256" key="6">
    <source>
        <dbReference type="ARBA" id="ARBA00023136"/>
    </source>
</evidence>
<feature type="transmembrane region" description="Helical" evidence="7">
    <location>
        <begin position="109"/>
        <end position="128"/>
    </location>
</feature>
<dbReference type="Proteomes" id="UP000051655">
    <property type="component" value="Unassembled WGS sequence"/>
</dbReference>
<accession>A0A0R2JBT9</accession>
<evidence type="ECO:0000256" key="7">
    <source>
        <dbReference type="RuleBase" id="RU367016"/>
    </source>
</evidence>
<dbReference type="InterPro" id="IPR032816">
    <property type="entry name" value="VTT_dom"/>
</dbReference>
<comment type="similarity">
    <text evidence="2 7">Belongs to the DedA family.</text>
</comment>
<keyword evidence="5 7" id="KW-1133">Transmembrane helix</keyword>
<evidence type="ECO:0000313" key="9">
    <source>
        <dbReference type="EMBL" id="KRN74705.1"/>
    </source>
</evidence>
<reference evidence="9 10" key="1">
    <citation type="journal article" date="2015" name="Genome Announc.">
        <title>Expanding the biotechnology potential of lactobacilli through comparative genomics of 213 strains and associated genera.</title>
        <authorList>
            <person name="Sun Z."/>
            <person name="Harris H.M."/>
            <person name="McCann A."/>
            <person name="Guo C."/>
            <person name="Argimon S."/>
            <person name="Zhang W."/>
            <person name="Yang X."/>
            <person name="Jeffery I.B."/>
            <person name="Cooney J.C."/>
            <person name="Kagawa T.F."/>
            <person name="Liu W."/>
            <person name="Song Y."/>
            <person name="Salvetti E."/>
            <person name="Wrobel A."/>
            <person name="Rasinkangas P."/>
            <person name="Parkhill J."/>
            <person name="Rea M.C."/>
            <person name="O'Sullivan O."/>
            <person name="Ritari J."/>
            <person name="Douillard F.P."/>
            <person name="Paul Ross R."/>
            <person name="Yang R."/>
            <person name="Briner A.E."/>
            <person name="Felis G.E."/>
            <person name="de Vos W.M."/>
            <person name="Barrangou R."/>
            <person name="Klaenhammer T.R."/>
            <person name="Caufield P.W."/>
            <person name="Cui Y."/>
            <person name="Zhang H."/>
            <person name="O'Toole P.W."/>
        </authorList>
    </citation>
    <scope>NUCLEOTIDE SEQUENCE [LARGE SCALE GENOMIC DNA]</scope>
    <source>
        <strain evidence="9 10">DSM 20593</strain>
    </source>
</reference>
<feature type="domain" description="VTT" evidence="8">
    <location>
        <begin position="31"/>
        <end position="160"/>
    </location>
</feature>
<keyword evidence="4 7" id="KW-0812">Transmembrane</keyword>
<comment type="subcellular location">
    <subcellularLocation>
        <location evidence="1 7">Cell membrane</location>
        <topology evidence="1 7">Multi-pass membrane protein</topology>
    </subcellularLocation>
</comment>
<sequence>MSVNGQFGWMEFLTFFILIFIETGGIITGFIPGDTLLMTAGSFAGIHHDGAELALLILIFGLASLCGDAVNYYFGAWLLKQASRIPWVSRHLKQDFLDHLAQHFNHRRWLLFVVLGRFIPFVRTIVPLTVHRLGLSFKSYLKMAALASFLWSSLVSTVGYYFGQLELPHGLNWSIMLIVLFLLGMILIHPQIKNKIMNVFMEKVDK</sequence>
<evidence type="ECO:0000256" key="2">
    <source>
        <dbReference type="ARBA" id="ARBA00010792"/>
    </source>
</evidence>
<keyword evidence="6 7" id="KW-0472">Membrane</keyword>
<dbReference type="InterPro" id="IPR032818">
    <property type="entry name" value="DedA-like"/>
</dbReference>
<feature type="transmembrane region" description="Helical" evidence="7">
    <location>
        <begin position="53"/>
        <end position="74"/>
    </location>
</feature>
<dbReference type="AlphaFoldDB" id="A0A0R2JBT9"/>
<comment type="caution">
    <text evidence="9">The sequence shown here is derived from an EMBL/GenBank/DDBJ whole genome shotgun (WGS) entry which is preliminary data.</text>
</comment>
<dbReference type="PANTHER" id="PTHR30353">
    <property type="entry name" value="INNER MEMBRANE PROTEIN DEDA-RELATED"/>
    <property type="match status" value="1"/>
</dbReference>
<evidence type="ECO:0000256" key="3">
    <source>
        <dbReference type="ARBA" id="ARBA00022475"/>
    </source>
</evidence>
<feature type="transmembrane region" description="Helical" evidence="7">
    <location>
        <begin position="140"/>
        <end position="163"/>
    </location>
</feature>
<proteinExistence type="inferred from homology"/>
<feature type="transmembrane region" description="Helical" evidence="7">
    <location>
        <begin position="169"/>
        <end position="188"/>
    </location>
</feature>
<gene>
    <name evidence="9" type="ORF">IV73_GL001214</name>
</gene>
<feature type="transmembrane region" description="Helical" evidence="7">
    <location>
        <begin position="12"/>
        <end position="32"/>
    </location>
</feature>
<dbReference type="PANTHER" id="PTHR30353:SF15">
    <property type="entry name" value="INNER MEMBRANE PROTEIN YABI"/>
    <property type="match status" value="1"/>
</dbReference>
<evidence type="ECO:0000256" key="4">
    <source>
        <dbReference type="ARBA" id="ARBA00022692"/>
    </source>
</evidence>
<evidence type="ECO:0000313" key="10">
    <source>
        <dbReference type="Proteomes" id="UP000051655"/>
    </source>
</evidence>
<keyword evidence="3 7" id="KW-1003">Cell membrane</keyword>
<evidence type="ECO:0000259" key="8">
    <source>
        <dbReference type="Pfam" id="PF09335"/>
    </source>
</evidence>
<evidence type="ECO:0000256" key="5">
    <source>
        <dbReference type="ARBA" id="ARBA00022989"/>
    </source>
</evidence>
<protein>
    <recommendedName>
        <fullName evidence="8">VTT domain-containing protein</fullName>
    </recommendedName>
</protein>
<name>A0A0R2JBT9_9LACO</name>
<organism evidence="9 10">
    <name type="scientific">Weissella kandleri</name>
    <dbReference type="NCBI Taxonomy" id="1616"/>
    <lineage>
        <taxon>Bacteria</taxon>
        <taxon>Bacillati</taxon>
        <taxon>Bacillota</taxon>
        <taxon>Bacilli</taxon>
        <taxon>Lactobacillales</taxon>
        <taxon>Lactobacillaceae</taxon>
        <taxon>Weissella</taxon>
    </lineage>
</organism>
<dbReference type="EMBL" id="JQBP01000007">
    <property type="protein sequence ID" value="KRN74705.1"/>
    <property type="molecule type" value="Genomic_DNA"/>
</dbReference>
<dbReference type="PATRIC" id="fig|1616.3.peg.1246"/>
<dbReference type="Pfam" id="PF09335">
    <property type="entry name" value="VTT_dom"/>
    <property type="match status" value="1"/>
</dbReference>
<dbReference type="GO" id="GO:0005886">
    <property type="term" value="C:plasma membrane"/>
    <property type="evidence" value="ECO:0007669"/>
    <property type="project" value="UniProtKB-SubCell"/>
</dbReference>